<evidence type="ECO:0000313" key="4">
    <source>
        <dbReference type="Proteomes" id="UP000193964"/>
    </source>
</evidence>
<feature type="signal peptide" evidence="1">
    <location>
        <begin position="1"/>
        <end position="22"/>
    </location>
</feature>
<dbReference type="InterPro" id="IPR053147">
    <property type="entry name" value="Hsp_HslJ-like"/>
</dbReference>
<dbReference type="Pfam" id="PF03724">
    <property type="entry name" value="META"/>
    <property type="match status" value="2"/>
</dbReference>
<organism evidence="3 4">
    <name type="scientific">Mycolicibacterium wolinskyi</name>
    <dbReference type="NCBI Taxonomy" id="59750"/>
    <lineage>
        <taxon>Bacteria</taxon>
        <taxon>Bacillati</taxon>
        <taxon>Actinomycetota</taxon>
        <taxon>Actinomycetes</taxon>
        <taxon>Mycobacteriales</taxon>
        <taxon>Mycobacteriaceae</taxon>
        <taxon>Mycolicibacterium</taxon>
    </lineage>
</organism>
<comment type="caution">
    <text evidence="3">The sequence shown here is derived from an EMBL/GenBank/DDBJ whole genome shotgun (WGS) entry which is preliminary data.</text>
</comment>
<name>A0A1X2EWY4_9MYCO</name>
<dbReference type="PROSITE" id="PS51257">
    <property type="entry name" value="PROKAR_LIPOPROTEIN"/>
    <property type="match status" value="1"/>
</dbReference>
<dbReference type="PANTHER" id="PTHR35535">
    <property type="entry name" value="HEAT SHOCK PROTEIN HSLJ"/>
    <property type="match status" value="1"/>
</dbReference>
<keyword evidence="1" id="KW-0732">Signal</keyword>
<dbReference type="AlphaFoldDB" id="A0A1X2EWY4"/>
<evidence type="ECO:0000256" key="1">
    <source>
        <dbReference type="SAM" id="SignalP"/>
    </source>
</evidence>
<sequence>MRLLAIALAALALAGCSDTGNADDQNPNGRTFVSVEVEGNQIPGGGPLTVVFDSGQISTFAGCNHGSGPVDLSNGKVVTELASTMMACPPPLGDADAWMSQFFEAQPSWSLSGDTLTLKTDTATVTLRDKKVVHPDRSITDTTWQVTSLVSGQSVSTSQALEEAKPTVKIAADGAVTGSTGCNQITGHAVVSGTPAIIEFGPLATTRMACPNGLDEVEQAVMRVLNGKVQTAIDSDELTLTGADGYGLVLRAQ</sequence>
<accession>A0A1X2EWY4</accession>
<dbReference type="Gene3D" id="2.40.128.270">
    <property type="match status" value="2"/>
</dbReference>
<evidence type="ECO:0000259" key="2">
    <source>
        <dbReference type="Pfam" id="PF03724"/>
    </source>
</evidence>
<proteinExistence type="predicted"/>
<reference evidence="3 4" key="1">
    <citation type="submission" date="2016-01" db="EMBL/GenBank/DDBJ databases">
        <title>The new phylogeny of the genus Mycobacterium.</title>
        <authorList>
            <person name="Tarcisio F."/>
            <person name="Conor M."/>
            <person name="Antonella G."/>
            <person name="Elisabetta G."/>
            <person name="Giulia F.S."/>
            <person name="Sara T."/>
            <person name="Anna F."/>
            <person name="Clotilde B."/>
            <person name="Roberto B."/>
            <person name="Veronica D.S."/>
            <person name="Fabio R."/>
            <person name="Monica P."/>
            <person name="Olivier J."/>
            <person name="Enrico T."/>
            <person name="Nicola S."/>
        </authorList>
    </citation>
    <scope>NUCLEOTIDE SEQUENCE [LARGE SCALE GENOMIC DNA]</scope>
    <source>
        <strain evidence="3 4">ATCC 700010</strain>
    </source>
</reference>
<gene>
    <name evidence="3" type="ORF">AWC31_04945</name>
</gene>
<dbReference type="OrthoDB" id="507754at2"/>
<dbReference type="PANTHER" id="PTHR35535:SF2">
    <property type="entry name" value="DUF306 DOMAIN-CONTAINING PROTEIN"/>
    <property type="match status" value="1"/>
</dbReference>
<dbReference type="InterPro" id="IPR038670">
    <property type="entry name" value="HslJ-like_sf"/>
</dbReference>
<evidence type="ECO:0000313" key="3">
    <source>
        <dbReference type="EMBL" id="ORX10635.1"/>
    </source>
</evidence>
<dbReference type="EMBL" id="LQQA01000032">
    <property type="protein sequence ID" value="ORX10635.1"/>
    <property type="molecule type" value="Genomic_DNA"/>
</dbReference>
<feature type="chain" id="PRO_5012823716" evidence="1">
    <location>
        <begin position="23"/>
        <end position="253"/>
    </location>
</feature>
<dbReference type="RefSeq" id="WP_085148195.1">
    <property type="nucleotide sequence ID" value="NZ_JACKUA010000044.1"/>
</dbReference>
<feature type="domain" description="DUF306" evidence="2">
    <location>
        <begin position="28"/>
        <end position="128"/>
    </location>
</feature>
<feature type="domain" description="DUF306" evidence="2">
    <location>
        <begin position="138"/>
        <end position="249"/>
    </location>
</feature>
<protein>
    <submittedName>
        <fullName evidence="3">Heat-shock protein HslJ</fullName>
    </submittedName>
</protein>
<dbReference type="Proteomes" id="UP000193964">
    <property type="component" value="Unassembled WGS sequence"/>
</dbReference>
<dbReference type="InterPro" id="IPR005184">
    <property type="entry name" value="DUF306_Meta_HslJ"/>
</dbReference>